<comment type="catalytic activity">
    <reaction evidence="2">
        <text>cytidine(34) in elongator tRNA(Met) + acetate + ATP = N(4)-acetylcytidine(34) in elongator tRNA(Met) + AMP + diphosphate</text>
        <dbReference type="Rhea" id="RHEA:58144"/>
        <dbReference type="Rhea" id="RHEA-COMP:10693"/>
        <dbReference type="Rhea" id="RHEA-COMP:10694"/>
        <dbReference type="ChEBI" id="CHEBI:30089"/>
        <dbReference type="ChEBI" id="CHEBI:30616"/>
        <dbReference type="ChEBI" id="CHEBI:33019"/>
        <dbReference type="ChEBI" id="CHEBI:74900"/>
        <dbReference type="ChEBI" id="CHEBI:82748"/>
        <dbReference type="ChEBI" id="CHEBI:456215"/>
    </reaction>
</comment>
<dbReference type="EC" id="6.3.4.-" evidence="2"/>
<dbReference type="InterPro" id="IPR008513">
    <property type="entry name" value="tRNA(Met)_cyd_acetate_ligase"/>
</dbReference>
<sequence>MNITGIITEYNPLHNGHLYHIINSKKITKCDGVVCVMSGNFVQRGTPAIIDKWNRTKLALANGVDLVIELPSIYSLSSAEFFAYGAVSLLNNLGNINNLCFGSESGNINTIKEIAKILVEEPDDFKYNLKLSLDKGISFPLARSSALSKCFDDNSHISEILNSSNNILAIEYCKSLIKLNSTIIPFTIHRKGSSYNNLNIDNIFCSASAIRKHLKENRDIASLKSVIPSETYDILKKMQQKNSLTFEEEIFKYIKYKIFTTNNKLENIPDVSEGLHNKIYKCIKDSINYTDLILNVKSKRYTQTRINRILCQYFIGFDEYNTQTLRKASCPYARILGFNKKGQEILRKFKISSSIPLYTKLPKQRNEVLNLEIQSTQAYSLLNKTISPYDDYKISPIRLL</sequence>
<dbReference type="InterPro" id="IPR014729">
    <property type="entry name" value="Rossmann-like_a/b/a_fold"/>
</dbReference>
<dbReference type="PANTHER" id="PTHR37825:SF1">
    <property type="entry name" value="TRNA(MET) CYTIDINE ACETATE LIGASE"/>
    <property type="match status" value="1"/>
</dbReference>
<dbReference type="Pfam" id="PF05636">
    <property type="entry name" value="HIGH_NTase1"/>
    <property type="match status" value="1"/>
</dbReference>
<dbReference type="Gene3D" id="3.40.50.620">
    <property type="entry name" value="HUPs"/>
    <property type="match status" value="1"/>
</dbReference>
<organism evidence="3 4">
    <name type="scientific">Clostridium aestuarii</name>
    <dbReference type="NCBI Taxonomy" id="338193"/>
    <lineage>
        <taxon>Bacteria</taxon>
        <taxon>Bacillati</taxon>
        <taxon>Bacillota</taxon>
        <taxon>Clostridia</taxon>
        <taxon>Eubacteriales</taxon>
        <taxon>Clostridiaceae</taxon>
        <taxon>Clostridium</taxon>
    </lineage>
</organism>
<evidence type="ECO:0000313" key="4">
    <source>
        <dbReference type="Proteomes" id="UP001078443"/>
    </source>
</evidence>
<protein>
    <recommendedName>
        <fullName evidence="2">tRNA(Met) cytidine acetate ligase</fullName>
        <ecNumber evidence="2">6.3.4.-</ecNumber>
    </recommendedName>
</protein>
<dbReference type="SUPFAM" id="SSF52374">
    <property type="entry name" value="Nucleotidylyl transferase"/>
    <property type="match status" value="1"/>
</dbReference>
<comment type="similarity">
    <text evidence="2">Belongs to the TmcAL family.</text>
</comment>
<evidence type="ECO:0000256" key="2">
    <source>
        <dbReference type="HAMAP-Rule" id="MF_01539"/>
    </source>
</evidence>
<keyword evidence="2" id="KW-0820">tRNA-binding</keyword>
<keyword evidence="2" id="KW-0694">RNA-binding</keyword>
<keyword evidence="2" id="KW-0963">Cytoplasm</keyword>
<feature type="binding site" evidence="2">
    <location>
        <position position="165"/>
    </location>
    <ligand>
        <name>ATP</name>
        <dbReference type="ChEBI" id="CHEBI:30616"/>
    </ligand>
</feature>
<comment type="subcellular location">
    <subcellularLocation>
        <location evidence="2">Cytoplasm</location>
    </subcellularLocation>
</comment>
<feature type="binding site" evidence="2">
    <location>
        <position position="102"/>
    </location>
    <ligand>
        <name>ATP</name>
        <dbReference type="ChEBI" id="CHEBI:30616"/>
    </ligand>
</feature>
<keyword evidence="4" id="KW-1185">Reference proteome</keyword>
<dbReference type="HAMAP" id="MF_01539">
    <property type="entry name" value="TmcAL"/>
    <property type="match status" value="1"/>
</dbReference>
<evidence type="ECO:0000256" key="1">
    <source>
        <dbReference type="ARBA" id="ARBA00022694"/>
    </source>
</evidence>
<proteinExistence type="inferred from homology"/>
<feature type="binding site" evidence="2">
    <location>
        <begin position="7"/>
        <end position="20"/>
    </location>
    <ligand>
        <name>ATP</name>
        <dbReference type="ChEBI" id="CHEBI:30616"/>
    </ligand>
</feature>
<comment type="caution">
    <text evidence="2">Lacks conserved residue(s) required for the propagation of feature annotation.</text>
</comment>
<name>A0ABT4CYC9_9CLOT</name>
<dbReference type="PANTHER" id="PTHR37825">
    <property type="entry name" value="TRNA(MET) CYTIDINE ACETATE LIGASE"/>
    <property type="match status" value="1"/>
</dbReference>
<accession>A0ABT4CYC9</accession>
<keyword evidence="2" id="KW-0436">Ligase</keyword>
<reference evidence="3" key="1">
    <citation type="submission" date="2022-12" db="EMBL/GenBank/DDBJ databases">
        <authorList>
            <person name="Wang J."/>
        </authorList>
    </citation>
    <scope>NUCLEOTIDE SEQUENCE</scope>
    <source>
        <strain evidence="3">HY-45-18</strain>
    </source>
</reference>
<keyword evidence="1 2" id="KW-0819">tRNA processing</keyword>
<comment type="function">
    <text evidence="2">Catalyzes the formation of N(4)-acetylcytidine (ac(4)C) at the wobble position of elongator tRNA(Met), using acetate and ATP as substrates. First activates an acetate ion to form acetyladenylate (Ac-AMP) and then transfers the acetyl group to tRNA to form ac(4)C34.</text>
</comment>
<dbReference type="NCBIfam" id="NF010191">
    <property type="entry name" value="PRK13670.1"/>
    <property type="match status" value="1"/>
</dbReference>
<dbReference type="EMBL" id="JAPQER010000002">
    <property type="protein sequence ID" value="MCY6483986.1"/>
    <property type="molecule type" value="Genomic_DNA"/>
</dbReference>
<dbReference type="RefSeq" id="WP_268040257.1">
    <property type="nucleotide sequence ID" value="NZ_JAPQER010000002.1"/>
</dbReference>
<gene>
    <name evidence="2" type="primary">tmcAL</name>
    <name evidence="3" type="ORF">OW763_06435</name>
</gene>
<feature type="binding site" evidence="2">
    <location>
        <position position="190"/>
    </location>
    <ligand>
        <name>ATP</name>
        <dbReference type="ChEBI" id="CHEBI:30616"/>
    </ligand>
</feature>
<keyword evidence="2" id="KW-0547">Nucleotide-binding</keyword>
<keyword evidence="2" id="KW-0067">ATP-binding</keyword>
<evidence type="ECO:0000313" key="3">
    <source>
        <dbReference type="EMBL" id="MCY6483986.1"/>
    </source>
</evidence>
<comment type="caution">
    <text evidence="3">The sequence shown here is derived from an EMBL/GenBank/DDBJ whole genome shotgun (WGS) entry which is preliminary data.</text>
</comment>
<dbReference type="Proteomes" id="UP001078443">
    <property type="component" value="Unassembled WGS sequence"/>
</dbReference>